<comment type="caution">
    <text evidence="5">The sequence shown here is derived from an EMBL/GenBank/DDBJ whole genome shotgun (WGS) entry which is preliminary data.</text>
</comment>
<keyword evidence="2" id="KW-0238">DNA-binding</keyword>
<keyword evidence="6" id="KW-1185">Reference proteome</keyword>
<dbReference type="Proteomes" id="UP001165584">
    <property type="component" value="Unassembled WGS sequence"/>
</dbReference>
<evidence type="ECO:0000259" key="4">
    <source>
        <dbReference type="PROSITE" id="PS01124"/>
    </source>
</evidence>
<reference evidence="5" key="1">
    <citation type="submission" date="2022-08" db="EMBL/GenBank/DDBJ databases">
        <authorList>
            <person name="Deng Y."/>
            <person name="Han X.-F."/>
            <person name="Zhang Y.-Q."/>
        </authorList>
    </citation>
    <scope>NUCLEOTIDE SEQUENCE</scope>
    <source>
        <strain evidence="5">CPCC 205763</strain>
    </source>
</reference>
<accession>A0ABT2GKT3</accession>
<evidence type="ECO:0000256" key="1">
    <source>
        <dbReference type="ARBA" id="ARBA00023015"/>
    </source>
</evidence>
<dbReference type="PANTHER" id="PTHR46796">
    <property type="entry name" value="HTH-TYPE TRANSCRIPTIONAL ACTIVATOR RHAS-RELATED"/>
    <property type="match status" value="1"/>
</dbReference>
<dbReference type="EMBL" id="JANLCM010000001">
    <property type="protein sequence ID" value="MCS5716783.1"/>
    <property type="molecule type" value="Genomic_DNA"/>
</dbReference>
<dbReference type="SMART" id="SM00342">
    <property type="entry name" value="HTH_ARAC"/>
    <property type="match status" value="1"/>
</dbReference>
<dbReference type="RefSeq" id="WP_259504295.1">
    <property type="nucleotide sequence ID" value="NZ_JANLCM010000001.1"/>
</dbReference>
<dbReference type="Gene3D" id="1.10.10.60">
    <property type="entry name" value="Homeodomain-like"/>
    <property type="match status" value="1"/>
</dbReference>
<name>A0ABT2GKT3_9MICO</name>
<dbReference type="Pfam" id="PF12833">
    <property type="entry name" value="HTH_18"/>
    <property type="match status" value="1"/>
</dbReference>
<evidence type="ECO:0000313" key="5">
    <source>
        <dbReference type="EMBL" id="MCS5716783.1"/>
    </source>
</evidence>
<dbReference type="InterPro" id="IPR050204">
    <property type="entry name" value="AraC_XylS_family_regulators"/>
</dbReference>
<feature type="domain" description="HTH araC/xylS-type" evidence="4">
    <location>
        <begin position="165"/>
        <end position="266"/>
    </location>
</feature>
<gene>
    <name evidence="5" type="ORF">N1027_01385</name>
</gene>
<sequence>MRSHLQVGETEVSLLEVPAGGAPLRKICRTSSPSVEVLFPLENSVVVRNDSRDERVVRPDESIYLVGHRRYAVFSTQGGLALAVAVPLAAVDEYAGESGHVDLIRGSAVLGPVKKFLVGVMESHDELDRLPAYFIEKLVWEMMASLMLESKGAASLARPSLGMLDRAMAHIAAYRTDQTLTPTSLAHALNISMRQLQRVFAGMGSTPSREIRRQRADLAVSMLTNEAFRVLSITQVAHHSGFADAADLRRAFDAFGYSTPSEVRGVILR</sequence>
<evidence type="ECO:0000256" key="3">
    <source>
        <dbReference type="ARBA" id="ARBA00023163"/>
    </source>
</evidence>
<dbReference type="InterPro" id="IPR018060">
    <property type="entry name" value="HTH_AraC"/>
</dbReference>
<protein>
    <submittedName>
        <fullName evidence="5">Helix-turn-helix domain-containing protein</fullName>
    </submittedName>
</protein>
<dbReference type="PROSITE" id="PS01124">
    <property type="entry name" value="HTH_ARAC_FAMILY_2"/>
    <property type="match status" value="1"/>
</dbReference>
<keyword evidence="3" id="KW-0804">Transcription</keyword>
<evidence type="ECO:0000313" key="6">
    <source>
        <dbReference type="Proteomes" id="UP001165584"/>
    </source>
</evidence>
<keyword evidence="1" id="KW-0805">Transcription regulation</keyword>
<organism evidence="5 6">
    <name type="scientific">Herbiconiux aconitum</name>
    <dbReference type="NCBI Taxonomy" id="2970913"/>
    <lineage>
        <taxon>Bacteria</taxon>
        <taxon>Bacillati</taxon>
        <taxon>Actinomycetota</taxon>
        <taxon>Actinomycetes</taxon>
        <taxon>Micrococcales</taxon>
        <taxon>Microbacteriaceae</taxon>
        <taxon>Herbiconiux</taxon>
    </lineage>
</organism>
<evidence type="ECO:0000256" key="2">
    <source>
        <dbReference type="ARBA" id="ARBA00023125"/>
    </source>
</evidence>
<proteinExistence type="predicted"/>